<dbReference type="PANTHER" id="PTHR19288:SF25">
    <property type="entry name" value="PHOSPHATIDYLGLYCEROPHOSPHATASE GEP4, MITOCHONDRIAL"/>
    <property type="match status" value="1"/>
</dbReference>
<keyword evidence="2" id="KW-1185">Reference proteome</keyword>
<dbReference type="GO" id="GO:0008962">
    <property type="term" value="F:phosphatidylglycerophosphatase activity"/>
    <property type="evidence" value="ECO:0007669"/>
    <property type="project" value="InterPro"/>
</dbReference>
<dbReference type="PANTHER" id="PTHR19288">
    <property type="entry name" value="4-NITROPHENYLPHOSPHATASE-RELATED"/>
    <property type="match status" value="1"/>
</dbReference>
<gene>
    <name evidence="1" type="ORF">INT46_006059</name>
</gene>
<evidence type="ECO:0008006" key="3">
    <source>
        <dbReference type="Google" id="ProtNLM"/>
    </source>
</evidence>
<dbReference type="EMBL" id="JAEPRC010000456">
    <property type="protein sequence ID" value="KAG2196880.1"/>
    <property type="molecule type" value="Genomic_DNA"/>
</dbReference>
<comment type="caution">
    <text evidence="1">The sequence shown here is derived from an EMBL/GenBank/DDBJ whole genome shotgun (WGS) entry which is preliminary data.</text>
</comment>
<name>A0A8H7UV70_9FUNG</name>
<dbReference type="InterPro" id="IPR036412">
    <property type="entry name" value="HAD-like_sf"/>
</dbReference>
<organism evidence="1 2">
    <name type="scientific">Mucor plumbeus</name>
    <dbReference type="NCBI Taxonomy" id="97098"/>
    <lineage>
        <taxon>Eukaryota</taxon>
        <taxon>Fungi</taxon>
        <taxon>Fungi incertae sedis</taxon>
        <taxon>Mucoromycota</taxon>
        <taxon>Mucoromycotina</taxon>
        <taxon>Mucoromycetes</taxon>
        <taxon>Mucorales</taxon>
        <taxon>Mucorineae</taxon>
        <taxon>Mucoraceae</taxon>
        <taxon>Mucor</taxon>
    </lineage>
</organism>
<evidence type="ECO:0000313" key="1">
    <source>
        <dbReference type="EMBL" id="KAG2196880.1"/>
    </source>
</evidence>
<accession>A0A8H7UV70</accession>
<dbReference type="OrthoDB" id="198652at2759"/>
<dbReference type="NCBIfam" id="TIGR01668">
    <property type="entry name" value="YqeG_hyp_ppase"/>
    <property type="match status" value="1"/>
</dbReference>
<dbReference type="SUPFAM" id="SSF56784">
    <property type="entry name" value="HAD-like"/>
    <property type="match status" value="1"/>
</dbReference>
<dbReference type="GO" id="GO:0005737">
    <property type="term" value="C:cytoplasm"/>
    <property type="evidence" value="ECO:0007669"/>
    <property type="project" value="TreeGrafter"/>
</dbReference>
<dbReference type="Gene3D" id="3.40.50.1000">
    <property type="entry name" value="HAD superfamily/HAD-like"/>
    <property type="match status" value="1"/>
</dbReference>
<reference evidence="1" key="1">
    <citation type="submission" date="2020-12" db="EMBL/GenBank/DDBJ databases">
        <title>Metabolic potential, ecology and presence of endohyphal bacteria is reflected in genomic diversity of Mucoromycotina.</title>
        <authorList>
            <person name="Muszewska A."/>
            <person name="Okrasinska A."/>
            <person name="Steczkiewicz K."/>
            <person name="Drgas O."/>
            <person name="Orlowska M."/>
            <person name="Perlinska-Lenart U."/>
            <person name="Aleksandrzak-Piekarczyk T."/>
            <person name="Szatraj K."/>
            <person name="Zielenkiewicz U."/>
            <person name="Pilsyk S."/>
            <person name="Malc E."/>
            <person name="Mieczkowski P."/>
            <person name="Kruszewska J.S."/>
            <person name="Biernat P."/>
            <person name="Pawlowska J."/>
        </authorList>
    </citation>
    <scope>NUCLEOTIDE SEQUENCE</scope>
    <source>
        <strain evidence="1">CBS 226.32</strain>
    </source>
</reference>
<dbReference type="InterPro" id="IPR010021">
    <property type="entry name" value="PGPP1/Gep4"/>
</dbReference>
<dbReference type="Pfam" id="PF09419">
    <property type="entry name" value="PGP_phosphatase"/>
    <property type="match status" value="1"/>
</dbReference>
<dbReference type="InterPro" id="IPR027706">
    <property type="entry name" value="PGP_Pase"/>
</dbReference>
<dbReference type="Proteomes" id="UP000650833">
    <property type="component" value="Unassembled WGS sequence"/>
</dbReference>
<dbReference type="AlphaFoldDB" id="A0A8H7UV70"/>
<evidence type="ECO:0000313" key="2">
    <source>
        <dbReference type="Proteomes" id="UP000650833"/>
    </source>
</evidence>
<protein>
    <recommendedName>
        <fullName evidence="3">Mitochondrial PGP phosphatase</fullName>
    </recommendedName>
</protein>
<sequence length="212" mass="24169">MVQSLNLSGIANAFRVLFNPSLAMPHVIVEDIRQINFKNLKSQANIKAIGFDKDNCLTAPYVSTIYPPFEETWKECIETFSKENVLIVSNSAGTRDDTDYKEARKLEESLGVTVLRHDEKKPSGGQFLKEKLEPIPVDQTAFVGDRILTDVLFGNRNGNLTIWTRKVITEEGDNKAALILRRMEYKLIDLLQRFNVKPPPHKGFTKLFKKEE</sequence>
<proteinExistence type="predicted"/>
<dbReference type="InterPro" id="IPR023214">
    <property type="entry name" value="HAD_sf"/>
</dbReference>